<dbReference type="SMART" id="SM00342">
    <property type="entry name" value="HTH_ARAC"/>
    <property type="match status" value="1"/>
</dbReference>
<dbReference type="Gene3D" id="2.60.120.10">
    <property type="entry name" value="Jelly Rolls"/>
    <property type="match status" value="1"/>
</dbReference>
<keyword evidence="8" id="KW-1185">Reference proteome</keyword>
<dbReference type="InterPro" id="IPR014710">
    <property type="entry name" value="RmlC-like_jellyroll"/>
</dbReference>
<evidence type="ECO:0000313" key="8">
    <source>
        <dbReference type="Proteomes" id="UP000558113"/>
    </source>
</evidence>
<dbReference type="EMBL" id="JAAAMU010000001">
    <property type="protein sequence ID" value="NBC67656.1"/>
    <property type="molecule type" value="Genomic_DNA"/>
</dbReference>
<evidence type="ECO:0000256" key="2">
    <source>
        <dbReference type="ARBA" id="ARBA00023015"/>
    </source>
</evidence>
<dbReference type="PROSITE" id="PS01124">
    <property type="entry name" value="HTH_ARAC_FAMILY_2"/>
    <property type="match status" value="1"/>
</dbReference>
<evidence type="ECO:0000256" key="4">
    <source>
        <dbReference type="ARBA" id="ARBA00023159"/>
    </source>
</evidence>
<name>A0A7X4YL50_9BACL</name>
<dbReference type="PANTHER" id="PTHR46796">
    <property type="entry name" value="HTH-TYPE TRANSCRIPTIONAL ACTIVATOR RHAS-RELATED"/>
    <property type="match status" value="1"/>
</dbReference>
<evidence type="ECO:0000313" key="7">
    <source>
        <dbReference type="EMBL" id="NBC67656.1"/>
    </source>
</evidence>
<evidence type="ECO:0000256" key="5">
    <source>
        <dbReference type="ARBA" id="ARBA00023163"/>
    </source>
</evidence>
<accession>A0A7X4YL50</accession>
<dbReference type="Gene3D" id="1.10.10.60">
    <property type="entry name" value="Homeodomain-like"/>
    <property type="match status" value="2"/>
</dbReference>
<dbReference type="SUPFAM" id="SSF51215">
    <property type="entry name" value="Regulatory protein AraC"/>
    <property type="match status" value="1"/>
</dbReference>
<evidence type="ECO:0000256" key="3">
    <source>
        <dbReference type="ARBA" id="ARBA00023125"/>
    </source>
</evidence>
<reference evidence="7 8" key="1">
    <citation type="submission" date="2020-01" db="EMBL/GenBank/DDBJ databases">
        <title>Paenibacillus soybeanensis sp. nov. isolated from the nodules of soybean (Glycine max(L.) Merr).</title>
        <authorList>
            <person name="Wang H."/>
        </authorList>
    </citation>
    <scope>NUCLEOTIDE SEQUENCE [LARGE SCALE GENOMIC DNA]</scope>
    <source>
        <strain evidence="7 8">DSM 23054</strain>
    </source>
</reference>
<gene>
    <name evidence="7" type="ORF">GT003_01440</name>
</gene>
<dbReference type="Proteomes" id="UP000558113">
    <property type="component" value="Unassembled WGS sequence"/>
</dbReference>
<protein>
    <submittedName>
        <fullName evidence="7">Helix-turn-helix domain-containing protein</fullName>
    </submittedName>
</protein>
<dbReference type="InterPro" id="IPR009057">
    <property type="entry name" value="Homeodomain-like_sf"/>
</dbReference>
<dbReference type="Pfam" id="PF12833">
    <property type="entry name" value="HTH_18"/>
    <property type="match status" value="1"/>
</dbReference>
<sequence length="290" mass="32933">MKPVRKQFDAHPDFPFDLTYRDTKTPQLELPDHMHEWYELVYVHRGKGAFFIDRTIEDMREGDLFIIPGSTIHRAFPDKDDPVTSTALFLGPLLVEQRSLGESFSYLQCFDQSRVSRNYRLACSPALRQAFEAGLQRIEAEYSSQPPGYRHAIQSETQLLLLAVHRERGGASKHRGASAFAGPLWMRDMLLYVDRHFTEEIGLGALCRQAAVSPAHFSRVFKQLTGMNVTKFVALKRIILAKELLLESTDSVSAIAARCGFESMPHFHRVFKRIVGVTPAAYRHPSPASR</sequence>
<evidence type="ECO:0000256" key="1">
    <source>
        <dbReference type="ARBA" id="ARBA00022490"/>
    </source>
</evidence>
<dbReference type="InterPro" id="IPR018060">
    <property type="entry name" value="HTH_AraC"/>
</dbReference>
<dbReference type="PROSITE" id="PS00041">
    <property type="entry name" value="HTH_ARAC_FAMILY_1"/>
    <property type="match status" value="1"/>
</dbReference>
<dbReference type="SUPFAM" id="SSF46689">
    <property type="entry name" value="Homeodomain-like"/>
    <property type="match status" value="2"/>
</dbReference>
<dbReference type="InterPro" id="IPR050204">
    <property type="entry name" value="AraC_XylS_family_regulators"/>
</dbReference>
<keyword evidence="2" id="KW-0805">Transcription regulation</keyword>
<dbReference type="AlphaFoldDB" id="A0A7X4YL50"/>
<dbReference type="PRINTS" id="PR00032">
    <property type="entry name" value="HTHARAC"/>
</dbReference>
<dbReference type="InterPro" id="IPR018062">
    <property type="entry name" value="HTH_AraC-typ_CS"/>
</dbReference>
<keyword evidence="5" id="KW-0804">Transcription</keyword>
<keyword evidence="1" id="KW-0963">Cytoplasm</keyword>
<feature type="domain" description="HTH araC/xylS-type" evidence="6">
    <location>
        <begin position="187"/>
        <end position="285"/>
    </location>
</feature>
<dbReference type="InterPro" id="IPR037923">
    <property type="entry name" value="HTH-like"/>
</dbReference>
<dbReference type="OrthoDB" id="8737373at2"/>
<dbReference type="InterPro" id="IPR003313">
    <property type="entry name" value="AraC-bd"/>
</dbReference>
<evidence type="ECO:0000259" key="6">
    <source>
        <dbReference type="PROSITE" id="PS01124"/>
    </source>
</evidence>
<dbReference type="GO" id="GO:0003700">
    <property type="term" value="F:DNA-binding transcription factor activity"/>
    <property type="evidence" value="ECO:0007669"/>
    <property type="project" value="InterPro"/>
</dbReference>
<keyword evidence="3" id="KW-0238">DNA-binding</keyword>
<dbReference type="PANTHER" id="PTHR46796:SF13">
    <property type="entry name" value="HTH-TYPE TRANSCRIPTIONAL ACTIVATOR RHAS"/>
    <property type="match status" value="1"/>
</dbReference>
<comment type="caution">
    <text evidence="7">The sequence shown here is derived from an EMBL/GenBank/DDBJ whole genome shotgun (WGS) entry which is preliminary data.</text>
</comment>
<keyword evidence="4" id="KW-0010">Activator</keyword>
<dbReference type="Pfam" id="PF02311">
    <property type="entry name" value="AraC_binding"/>
    <property type="match status" value="1"/>
</dbReference>
<dbReference type="RefSeq" id="WP_161693659.1">
    <property type="nucleotide sequence ID" value="NZ_JAAAMU010000001.1"/>
</dbReference>
<proteinExistence type="predicted"/>
<dbReference type="GO" id="GO:0043565">
    <property type="term" value="F:sequence-specific DNA binding"/>
    <property type="evidence" value="ECO:0007669"/>
    <property type="project" value="InterPro"/>
</dbReference>
<dbReference type="InterPro" id="IPR020449">
    <property type="entry name" value="Tscrpt_reg_AraC-type_HTH"/>
</dbReference>
<organism evidence="7 8">
    <name type="scientific">Paenibacillus sacheonensis</name>
    <dbReference type="NCBI Taxonomy" id="742054"/>
    <lineage>
        <taxon>Bacteria</taxon>
        <taxon>Bacillati</taxon>
        <taxon>Bacillota</taxon>
        <taxon>Bacilli</taxon>
        <taxon>Bacillales</taxon>
        <taxon>Paenibacillaceae</taxon>
        <taxon>Paenibacillus</taxon>
    </lineage>
</organism>